<proteinExistence type="predicted"/>
<evidence type="ECO:0000313" key="2">
    <source>
        <dbReference type="Proteomes" id="UP000236497"/>
    </source>
</evidence>
<dbReference type="AlphaFoldDB" id="A0A0H5SIR4"/>
<keyword evidence="2" id="KW-1185">Reference proteome</keyword>
<name>A0A0H5SIR4_HERHM</name>
<accession>A0A0H5SIR4</accession>
<gene>
    <name evidence="1" type="ORF">HHT355_2200</name>
</gene>
<protein>
    <recommendedName>
        <fullName evidence="3">ABC transporter ATP-binding protein</fullName>
    </recommendedName>
</protein>
<evidence type="ECO:0008006" key="3">
    <source>
        <dbReference type="Google" id="ProtNLM"/>
    </source>
</evidence>
<sequence length="47" mass="5391">MSIEIRKISKSYGNIFALDQVSFTFEEDKISVCLVETVREKPPCLIL</sequence>
<reference evidence="1 2" key="1">
    <citation type="submission" date="2015-06" db="EMBL/GenBank/DDBJ databases">
        <authorList>
            <person name="Wibberg Daniel"/>
        </authorList>
    </citation>
    <scope>NUCLEOTIDE SEQUENCE [LARGE SCALE GENOMIC DNA]</scope>
    <source>
        <strain evidence="1 2">T3/55T</strain>
    </source>
</reference>
<organism evidence="1 2">
    <name type="scientific">Herbinix hemicellulosilytica</name>
    <dbReference type="NCBI Taxonomy" id="1564487"/>
    <lineage>
        <taxon>Bacteria</taxon>
        <taxon>Bacillati</taxon>
        <taxon>Bacillota</taxon>
        <taxon>Clostridia</taxon>
        <taxon>Lachnospirales</taxon>
        <taxon>Lachnospiraceae</taxon>
        <taxon>Herbinix</taxon>
    </lineage>
</organism>
<dbReference type="EMBL" id="CVTD020000024">
    <property type="protein sequence ID" value="CRZ35397.1"/>
    <property type="molecule type" value="Genomic_DNA"/>
</dbReference>
<evidence type="ECO:0000313" key="1">
    <source>
        <dbReference type="EMBL" id="CRZ35397.1"/>
    </source>
</evidence>
<dbReference type="Proteomes" id="UP000236497">
    <property type="component" value="Unassembled WGS sequence"/>
</dbReference>